<evidence type="ECO:0000313" key="2">
    <source>
        <dbReference type="Proteomes" id="UP000256845"/>
    </source>
</evidence>
<name>A0A3D9HWH1_9PROT</name>
<gene>
    <name evidence="1" type="ORF">DFP90_101647</name>
</gene>
<evidence type="ECO:0008006" key="3">
    <source>
        <dbReference type="Google" id="ProtNLM"/>
    </source>
</evidence>
<keyword evidence="2" id="KW-1185">Reference proteome</keyword>
<comment type="caution">
    <text evidence="1">The sequence shown here is derived from an EMBL/GenBank/DDBJ whole genome shotgun (WGS) entry which is preliminary data.</text>
</comment>
<protein>
    <recommendedName>
        <fullName evidence="3">DUF4440 domain-containing protein</fullName>
    </recommendedName>
</protein>
<sequence length="157" mass="17867">MRIKLASRVVNQVAPFGRRDSILAGATRFSLADQAQRFFEKFMVLEECFDPALAALYADEARVILSTTSARGVESRQVFSGCQWKWRLSQRLEQAKALGDGNLYSDISYSLRGNRVHIRADRYSTLGGYTDHGYYMILQETTSGRFLIMEECSLKFT</sequence>
<accession>A0A3D9HWH1</accession>
<organism evidence="1 2">
    <name type="scientific">Aestuariispira insulae</name>
    <dbReference type="NCBI Taxonomy" id="1461337"/>
    <lineage>
        <taxon>Bacteria</taxon>
        <taxon>Pseudomonadati</taxon>
        <taxon>Pseudomonadota</taxon>
        <taxon>Alphaproteobacteria</taxon>
        <taxon>Rhodospirillales</taxon>
        <taxon>Kiloniellaceae</taxon>
        <taxon>Aestuariispira</taxon>
    </lineage>
</organism>
<dbReference type="RefSeq" id="WP_115934952.1">
    <property type="nucleotide sequence ID" value="NZ_QRDW01000001.1"/>
</dbReference>
<proteinExistence type="predicted"/>
<dbReference type="AlphaFoldDB" id="A0A3D9HWH1"/>
<reference evidence="1 2" key="1">
    <citation type="submission" date="2018-07" db="EMBL/GenBank/DDBJ databases">
        <title>Genomic Encyclopedia of Type Strains, Phase III (KMG-III): the genomes of soil and plant-associated and newly described type strains.</title>
        <authorList>
            <person name="Whitman W."/>
        </authorList>
    </citation>
    <scope>NUCLEOTIDE SEQUENCE [LARGE SCALE GENOMIC DNA]</scope>
    <source>
        <strain evidence="1 2">CECT 8488</strain>
    </source>
</reference>
<dbReference type="Proteomes" id="UP000256845">
    <property type="component" value="Unassembled WGS sequence"/>
</dbReference>
<evidence type="ECO:0000313" key="1">
    <source>
        <dbReference type="EMBL" id="RED53848.1"/>
    </source>
</evidence>
<dbReference type="EMBL" id="QRDW01000001">
    <property type="protein sequence ID" value="RED53848.1"/>
    <property type="molecule type" value="Genomic_DNA"/>
</dbReference>